<evidence type="ECO:0000313" key="18">
    <source>
        <dbReference type="RefSeq" id="XP_023597302.1"/>
    </source>
</evidence>
<dbReference type="FunFam" id="3.10.100.10:FF:000024">
    <property type="entry name" value="C-type lectin domain family 4 member A"/>
    <property type="match status" value="1"/>
</dbReference>
<organism evidence="17 18">
    <name type="scientific">Trichechus manatus latirostris</name>
    <name type="common">Florida manatee</name>
    <dbReference type="NCBI Taxonomy" id="127582"/>
    <lineage>
        <taxon>Eukaryota</taxon>
        <taxon>Metazoa</taxon>
        <taxon>Chordata</taxon>
        <taxon>Craniata</taxon>
        <taxon>Vertebrata</taxon>
        <taxon>Euteleostomi</taxon>
        <taxon>Mammalia</taxon>
        <taxon>Eutheria</taxon>
        <taxon>Afrotheria</taxon>
        <taxon>Sirenia</taxon>
        <taxon>Trichechidae</taxon>
        <taxon>Trichechus</taxon>
    </lineage>
</organism>
<dbReference type="GO" id="GO:0030246">
    <property type="term" value="F:carbohydrate binding"/>
    <property type="evidence" value="ECO:0007669"/>
    <property type="project" value="UniProtKB-KW"/>
</dbReference>
<name>A0A2Y9RRW4_TRIMA</name>
<evidence type="ECO:0000256" key="6">
    <source>
        <dbReference type="ARBA" id="ARBA00022734"/>
    </source>
</evidence>
<evidence type="ECO:0000256" key="10">
    <source>
        <dbReference type="ARBA" id="ARBA00022989"/>
    </source>
</evidence>
<gene>
    <name evidence="18" type="primary">LOC101347466</name>
</gene>
<dbReference type="InterPro" id="IPR001304">
    <property type="entry name" value="C-type_lectin-like"/>
</dbReference>
<sequence>MVQGQPQGRETEVWWHQVKVWSAAVVSLLLLSACFIVSCLVNHDNFVYTKIGRKLHKLQDHQQYLSHLTCFKERKGLKDWHCCPTSWSPFQSSCYFISTELKNWTDSEKNCSEMGAHLMMINTKEEQQFIIQKLDGNFAYYVGLSDPEGKRQWQWVDQSPYNAKVTFWHPGEPNTHDEHCVIINSRNGNWGWNDAFCDVMQRSICEMMMISL</sequence>
<evidence type="ECO:0000256" key="8">
    <source>
        <dbReference type="ARBA" id="ARBA00022859"/>
    </source>
</evidence>
<evidence type="ECO:0000313" key="17">
    <source>
        <dbReference type="Proteomes" id="UP000248480"/>
    </source>
</evidence>
<accession>A0A2Y9RRW4</accession>
<evidence type="ECO:0000256" key="15">
    <source>
        <dbReference type="SAM" id="Phobius"/>
    </source>
</evidence>
<keyword evidence="7" id="KW-0106">Calcium</keyword>
<dbReference type="OrthoDB" id="6133475at2759"/>
<protein>
    <submittedName>
        <fullName evidence="18">C-type lectin domain family 4 member C isoform X1</fullName>
    </submittedName>
</protein>
<dbReference type="Gene3D" id="3.10.100.10">
    <property type="entry name" value="Mannose-Binding Protein A, subunit A"/>
    <property type="match status" value="1"/>
</dbReference>
<dbReference type="InterPro" id="IPR050111">
    <property type="entry name" value="C-type_lectin/snaclec_domain"/>
</dbReference>
<evidence type="ECO:0000256" key="5">
    <source>
        <dbReference type="ARBA" id="ARBA00022723"/>
    </source>
</evidence>
<dbReference type="KEGG" id="tmu:101347466"/>
<keyword evidence="5" id="KW-0479">Metal-binding</keyword>
<dbReference type="GO" id="GO:0005886">
    <property type="term" value="C:plasma membrane"/>
    <property type="evidence" value="ECO:0007669"/>
    <property type="project" value="UniProtKB-SubCell"/>
</dbReference>
<evidence type="ECO:0000256" key="9">
    <source>
        <dbReference type="ARBA" id="ARBA00022968"/>
    </source>
</evidence>
<evidence type="ECO:0000256" key="14">
    <source>
        <dbReference type="ARBA" id="ARBA00023180"/>
    </source>
</evidence>
<keyword evidence="11" id="KW-1064">Adaptive immunity</keyword>
<keyword evidence="12 15" id="KW-0472">Membrane</keyword>
<dbReference type="GeneID" id="101347466"/>
<reference evidence="18" key="1">
    <citation type="submission" date="2025-08" db="UniProtKB">
        <authorList>
            <consortium name="RefSeq"/>
        </authorList>
    </citation>
    <scope>IDENTIFICATION</scope>
</reference>
<dbReference type="SUPFAM" id="SSF56436">
    <property type="entry name" value="C-type lectin-like"/>
    <property type="match status" value="1"/>
</dbReference>
<keyword evidence="2" id="KW-1003">Cell membrane</keyword>
<dbReference type="PANTHER" id="PTHR22803">
    <property type="entry name" value="MANNOSE, PHOSPHOLIPASE, LECTIN RECEPTOR RELATED"/>
    <property type="match status" value="1"/>
</dbReference>
<keyword evidence="10 15" id="KW-1133">Transmembrane helix</keyword>
<evidence type="ECO:0000256" key="3">
    <source>
        <dbReference type="ARBA" id="ARBA00022588"/>
    </source>
</evidence>
<evidence type="ECO:0000256" key="13">
    <source>
        <dbReference type="ARBA" id="ARBA00023157"/>
    </source>
</evidence>
<feature type="domain" description="C-type lectin" evidence="16">
    <location>
        <begin position="90"/>
        <end position="206"/>
    </location>
</feature>
<proteinExistence type="predicted"/>
<dbReference type="GO" id="GO:0002250">
    <property type="term" value="P:adaptive immune response"/>
    <property type="evidence" value="ECO:0007669"/>
    <property type="project" value="UniProtKB-KW"/>
</dbReference>
<dbReference type="Pfam" id="PF00059">
    <property type="entry name" value="Lectin_C"/>
    <property type="match status" value="1"/>
</dbReference>
<dbReference type="InterPro" id="IPR033989">
    <property type="entry name" value="CD209-like_CTLD"/>
</dbReference>
<dbReference type="InterPro" id="IPR016187">
    <property type="entry name" value="CTDL_fold"/>
</dbReference>
<evidence type="ECO:0000256" key="12">
    <source>
        <dbReference type="ARBA" id="ARBA00023136"/>
    </source>
</evidence>
<dbReference type="Proteomes" id="UP000248480">
    <property type="component" value="Unplaced"/>
</dbReference>
<comment type="subcellular location">
    <subcellularLocation>
        <location evidence="1">Cell membrane</location>
        <topology evidence="1">Single-pass type II membrane protein</topology>
    </subcellularLocation>
</comment>
<evidence type="ECO:0000256" key="1">
    <source>
        <dbReference type="ARBA" id="ARBA00004401"/>
    </source>
</evidence>
<keyword evidence="13" id="KW-1015">Disulfide bond</keyword>
<dbReference type="CDD" id="cd03590">
    <property type="entry name" value="CLECT_DC-SIGN_like"/>
    <property type="match status" value="1"/>
</dbReference>
<evidence type="ECO:0000256" key="7">
    <source>
        <dbReference type="ARBA" id="ARBA00022837"/>
    </source>
</evidence>
<dbReference type="InParanoid" id="A0A2Y9RRW4"/>
<dbReference type="AlphaFoldDB" id="A0A2Y9RRW4"/>
<feature type="transmembrane region" description="Helical" evidence="15">
    <location>
        <begin position="20"/>
        <end position="41"/>
    </location>
</feature>
<evidence type="ECO:0000256" key="4">
    <source>
        <dbReference type="ARBA" id="ARBA00022692"/>
    </source>
</evidence>
<keyword evidence="8" id="KW-0391">Immunity</keyword>
<dbReference type="STRING" id="127582.A0A2Y9RRW4"/>
<dbReference type="InterPro" id="IPR018378">
    <property type="entry name" value="C-type_lectin_CS"/>
</dbReference>
<dbReference type="SMART" id="SM00034">
    <property type="entry name" value="CLECT"/>
    <property type="match status" value="1"/>
</dbReference>
<dbReference type="GO" id="GO:0045087">
    <property type="term" value="P:innate immune response"/>
    <property type="evidence" value="ECO:0007669"/>
    <property type="project" value="UniProtKB-KW"/>
</dbReference>
<dbReference type="RefSeq" id="XP_023597302.1">
    <property type="nucleotide sequence ID" value="XM_023741534.1"/>
</dbReference>
<dbReference type="FunCoup" id="A0A2Y9RRW4">
    <property type="interactions" value="41"/>
</dbReference>
<dbReference type="InterPro" id="IPR016186">
    <property type="entry name" value="C-type_lectin-like/link_sf"/>
</dbReference>
<evidence type="ECO:0000256" key="11">
    <source>
        <dbReference type="ARBA" id="ARBA00023130"/>
    </source>
</evidence>
<keyword evidence="14" id="KW-0325">Glycoprotein</keyword>
<keyword evidence="9" id="KW-0735">Signal-anchor</keyword>
<keyword evidence="6" id="KW-0430">Lectin</keyword>
<dbReference type="GO" id="GO:0046872">
    <property type="term" value="F:metal ion binding"/>
    <property type="evidence" value="ECO:0007669"/>
    <property type="project" value="UniProtKB-KW"/>
</dbReference>
<keyword evidence="3" id="KW-0399">Innate immunity</keyword>
<dbReference type="PROSITE" id="PS50041">
    <property type="entry name" value="C_TYPE_LECTIN_2"/>
    <property type="match status" value="1"/>
</dbReference>
<evidence type="ECO:0000259" key="16">
    <source>
        <dbReference type="PROSITE" id="PS50041"/>
    </source>
</evidence>
<dbReference type="PROSITE" id="PS00615">
    <property type="entry name" value="C_TYPE_LECTIN_1"/>
    <property type="match status" value="1"/>
</dbReference>
<keyword evidence="4 15" id="KW-0812">Transmembrane</keyword>
<keyword evidence="17" id="KW-1185">Reference proteome</keyword>
<evidence type="ECO:0000256" key="2">
    <source>
        <dbReference type="ARBA" id="ARBA00022475"/>
    </source>
</evidence>